<organism evidence="1 2">
    <name type="scientific">Gloeocapsopsis dulcis AAB1 = 1H9</name>
    <dbReference type="NCBI Taxonomy" id="1433147"/>
    <lineage>
        <taxon>Bacteria</taxon>
        <taxon>Bacillati</taxon>
        <taxon>Cyanobacteriota</taxon>
        <taxon>Cyanophyceae</taxon>
        <taxon>Oscillatoriophycideae</taxon>
        <taxon>Chroococcales</taxon>
        <taxon>Chroococcaceae</taxon>
        <taxon>Gloeocapsopsis</taxon>
        <taxon>Gloeocapsopsis dulcis</taxon>
    </lineage>
</organism>
<protein>
    <submittedName>
        <fullName evidence="1">Uncharacterized protein</fullName>
    </submittedName>
</protein>
<dbReference type="EMBL" id="NAPY01000006">
    <property type="protein sequence ID" value="MUL35822.1"/>
    <property type="molecule type" value="Genomic_DNA"/>
</dbReference>
<sequence>MPAEYASQITSSMDPFVVAAIYVGMTTGADLRIHGEVSPSLIQNLEEFQTIWKCWRPKIYTNKIQIIADIEREQLIAKDVAGDVMAFSGGVDSSFTAFSHIHKLRGRLNRNIKAGVLIQSSVPPFASNDLFKHPYNNLAVMLANFGVNLIPMTTNAYKDLRSNRLRDHFTPVAISCLMLFQGTYRAGLLASTEPYDALVTPWVTHPLTDPLLSSNSFKLIHDGAEFNRTQKVGYLANFPEALSVLQVCWWKDRGEKNCGKCSKCIRTILNFRTVKAALPTCFEQDASDLQILRLSLENMNQAMLNELELILSDAQKASISDSWVLALKICIWITRLRIRVLSPIKQSLLKLLNAVRLSPDFKQKQFKPGQLSNKAGV</sequence>
<dbReference type="Proteomes" id="UP000441797">
    <property type="component" value="Unassembled WGS sequence"/>
</dbReference>
<keyword evidence="2" id="KW-1185">Reference proteome</keyword>
<accession>A0A6N8FTC7</accession>
<name>A0A6N8FTC7_9CHRO</name>
<evidence type="ECO:0000313" key="1">
    <source>
        <dbReference type="EMBL" id="MUL35822.1"/>
    </source>
</evidence>
<evidence type="ECO:0000313" key="2">
    <source>
        <dbReference type="Proteomes" id="UP000441797"/>
    </source>
</evidence>
<gene>
    <name evidence="1" type="ORF">BWI75_05510</name>
</gene>
<comment type="caution">
    <text evidence="1">The sequence shown here is derived from an EMBL/GenBank/DDBJ whole genome shotgun (WGS) entry which is preliminary data.</text>
</comment>
<dbReference type="SUPFAM" id="SSF52402">
    <property type="entry name" value="Adenine nucleotide alpha hydrolases-like"/>
    <property type="match status" value="1"/>
</dbReference>
<dbReference type="AlphaFoldDB" id="A0A6N8FTC7"/>
<reference evidence="1 2" key="1">
    <citation type="journal article" date="2019" name="Front. Microbiol.">
        <title>Genomic Features for Desiccation Tolerance and Sugar Biosynthesis in the Extremophile Gloeocapsopsis sp. UTEX B3054.</title>
        <authorList>
            <person name="Urrejola C."/>
            <person name="Alcorta J."/>
            <person name="Salas L."/>
            <person name="Vasquez M."/>
            <person name="Polz M.F."/>
            <person name="Vicuna R."/>
            <person name="Diez B."/>
        </authorList>
    </citation>
    <scope>NUCLEOTIDE SEQUENCE [LARGE SCALE GENOMIC DNA]</scope>
    <source>
        <strain evidence="1 2">1H9</strain>
    </source>
</reference>
<proteinExistence type="predicted"/>